<protein>
    <recommendedName>
        <fullName evidence="1">T6SS Phospholipase effector Tle1-like catalytic domain-containing protein</fullName>
    </recommendedName>
</protein>
<dbReference type="PANTHER" id="PTHR33840:SF1">
    <property type="entry name" value="TLE1 PHOSPHOLIPASE DOMAIN-CONTAINING PROTEIN"/>
    <property type="match status" value="1"/>
</dbReference>
<dbReference type="Proteomes" id="UP000049983">
    <property type="component" value="Unassembled WGS sequence"/>
</dbReference>
<proteinExistence type="predicted"/>
<dbReference type="PANTHER" id="PTHR33840">
    <property type="match status" value="1"/>
</dbReference>
<feature type="domain" description="T6SS Phospholipase effector Tle1-like catalytic" evidence="1">
    <location>
        <begin position="3"/>
        <end position="272"/>
    </location>
</feature>
<accession>A0A0M7B1G7</accession>
<dbReference type="OrthoDB" id="4378831at2"/>
<evidence type="ECO:0000259" key="1">
    <source>
        <dbReference type="Pfam" id="PF09994"/>
    </source>
</evidence>
<keyword evidence="3" id="KW-1185">Reference proteome</keyword>
<dbReference type="RefSeq" id="WP_055121126.1">
    <property type="nucleotide sequence ID" value="NZ_CXWA01000013.1"/>
</dbReference>
<evidence type="ECO:0000313" key="2">
    <source>
        <dbReference type="EMBL" id="CTQ68722.1"/>
    </source>
</evidence>
<organism evidence="2 3">
    <name type="scientific">Roseibium album</name>
    <dbReference type="NCBI Taxonomy" id="311410"/>
    <lineage>
        <taxon>Bacteria</taxon>
        <taxon>Pseudomonadati</taxon>
        <taxon>Pseudomonadota</taxon>
        <taxon>Alphaproteobacteria</taxon>
        <taxon>Hyphomicrobiales</taxon>
        <taxon>Stappiaceae</taxon>
        <taxon>Roseibium</taxon>
    </lineage>
</organism>
<dbReference type="GeneID" id="97669285"/>
<gene>
    <name evidence="2" type="ORF">LA5096_01883</name>
</gene>
<evidence type="ECO:0000313" key="3">
    <source>
        <dbReference type="Proteomes" id="UP000049983"/>
    </source>
</evidence>
<dbReference type="InterPro" id="IPR018712">
    <property type="entry name" value="Tle1-like_cat"/>
</dbReference>
<dbReference type="AlphaFoldDB" id="A0A0M7B1G7"/>
<dbReference type="InterPro" id="IPR029058">
    <property type="entry name" value="AB_hydrolase_fold"/>
</dbReference>
<name>A0A0M7B1G7_9HYPH</name>
<dbReference type="Pfam" id="PF09994">
    <property type="entry name" value="T6SS_Tle1-like_cat"/>
    <property type="match status" value="1"/>
</dbReference>
<dbReference type="STRING" id="311410.LA5095_05614"/>
<reference evidence="3" key="1">
    <citation type="submission" date="2015-07" db="EMBL/GenBank/DDBJ databases">
        <authorList>
            <person name="Rodrigo-Torres Lidia"/>
            <person name="Arahal R.David."/>
        </authorList>
    </citation>
    <scope>NUCLEOTIDE SEQUENCE [LARGE SCALE GENOMIC DNA]</scope>
    <source>
        <strain evidence="3">CECT 5096</strain>
    </source>
</reference>
<sequence>MGKNIVVCCDGTGNQIENNLSNVLKLFRVCRKHEEQRVYYNAGIGTIGSSDAWARYRQNAKAVFELATGYGLDDDILAPYDFICRNYADGDQLFLFGFSRGAYTARALAGFIHMVGLIPIDQLNIANYALRAYKQASLEGDFTVPWHFAKVSGAKPARIKFLGVWDTVASVIVPRPDRLIPQLLTLPYTRNNPSVEVFRHAMAIDERRRMFRLNRWEEPQPFVKNPFDKKAEPVSQDIKQVWFAGCHSDIGGGYPEEESGLAKFPLDWMLREAIAHGLKVNPATRNYIVLGKARMGSSVRYTKPDHLADAHDSLTAGWRPLEYLPKSAKWMEWTRRKLAGMYLPLAEPRKIEGTDRKPLIHTSVVDRMNETDYRPENFPTDFDTES</sequence>
<dbReference type="EMBL" id="CXWC01000004">
    <property type="protein sequence ID" value="CTQ68722.1"/>
    <property type="molecule type" value="Genomic_DNA"/>
</dbReference>
<dbReference type="SUPFAM" id="SSF53474">
    <property type="entry name" value="alpha/beta-Hydrolases"/>
    <property type="match status" value="1"/>
</dbReference>